<dbReference type="Proteomes" id="UP000284689">
    <property type="component" value="Unassembled WGS sequence"/>
</dbReference>
<evidence type="ECO:0000256" key="2">
    <source>
        <dbReference type="ARBA" id="ARBA00023125"/>
    </source>
</evidence>
<evidence type="ECO:0000313" key="5">
    <source>
        <dbReference type="EMBL" id="RHD51108.1"/>
    </source>
</evidence>
<evidence type="ECO:0000256" key="1">
    <source>
        <dbReference type="ARBA" id="ARBA00023015"/>
    </source>
</evidence>
<dbReference type="EMBL" id="QSJD01000006">
    <property type="protein sequence ID" value="RHD51108.1"/>
    <property type="molecule type" value="Genomic_DNA"/>
</dbReference>
<feature type="domain" description="HTH hxlR-type" evidence="4">
    <location>
        <begin position="12"/>
        <end position="114"/>
    </location>
</feature>
<comment type="caution">
    <text evidence="5">The sequence shown here is derived from an EMBL/GenBank/DDBJ whole genome shotgun (WGS) entry which is preliminary data.</text>
</comment>
<dbReference type="PANTHER" id="PTHR33204">
    <property type="entry name" value="TRANSCRIPTIONAL REGULATOR, MARR FAMILY"/>
    <property type="match status" value="1"/>
</dbReference>
<keyword evidence="1" id="KW-0805">Transcription regulation</keyword>
<gene>
    <name evidence="5" type="ORF">DW794_05935</name>
</gene>
<sequence length="132" mass="15921">MARVSLSIQTEYPIFSVDYAFQRIGGKYKGRILWALSKHLVLRYGELNREMSDINTKMLTQTLKELETDNLIHRKMYPQVPPKVEYSLTETGKELILFIQYSVDWGYKKWQMTHWNNFHFQEHKTAFLFFFM</sequence>
<dbReference type="PROSITE" id="PS51118">
    <property type="entry name" value="HTH_HXLR"/>
    <property type="match status" value="1"/>
</dbReference>
<dbReference type="RefSeq" id="WP_122264310.1">
    <property type="nucleotide sequence ID" value="NZ_QSJD01000006.1"/>
</dbReference>
<dbReference type="InterPro" id="IPR036390">
    <property type="entry name" value="WH_DNA-bd_sf"/>
</dbReference>
<dbReference type="Pfam" id="PF01638">
    <property type="entry name" value="HxlR"/>
    <property type="match status" value="1"/>
</dbReference>
<keyword evidence="3" id="KW-0804">Transcription</keyword>
<evidence type="ECO:0000313" key="6">
    <source>
        <dbReference type="Proteomes" id="UP000284689"/>
    </source>
</evidence>
<evidence type="ECO:0000259" key="4">
    <source>
        <dbReference type="PROSITE" id="PS51118"/>
    </source>
</evidence>
<name>A0A414FNG0_9BACE</name>
<accession>A0A414FNG0</accession>
<protein>
    <submittedName>
        <fullName evidence="5">Transcriptional regulator</fullName>
    </submittedName>
</protein>
<proteinExistence type="predicted"/>
<reference evidence="5 6" key="1">
    <citation type="submission" date="2018-08" db="EMBL/GenBank/DDBJ databases">
        <title>A genome reference for cultivated species of the human gut microbiota.</title>
        <authorList>
            <person name="Zou Y."/>
            <person name="Xue W."/>
            <person name="Luo G."/>
        </authorList>
    </citation>
    <scope>NUCLEOTIDE SEQUENCE [LARGE SCALE GENOMIC DNA]</scope>
    <source>
        <strain evidence="5 6">AM31-16AC</strain>
    </source>
</reference>
<dbReference type="PANTHER" id="PTHR33204:SF29">
    <property type="entry name" value="TRANSCRIPTIONAL REGULATOR"/>
    <property type="match status" value="1"/>
</dbReference>
<dbReference type="InterPro" id="IPR036388">
    <property type="entry name" value="WH-like_DNA-bd_sf"/>
</dbReference>
<evidence type="ECO:0000256" key="3">
    <source>
        <dbReference type="ARBA" id="ARBA00023163"/>
    </source>
</evidence>
<dbReference type="AlphaFoldDB" id="A0A414FNG0"/>
<dbReference type="Gene3D" id="1.10.10.10">
    <property type="entry name" value="Winged helix-like DNA-binding domain superfamily/Winged helix DNA-binding domain"/>
    <property type="match status" value="1"/>
</dbReference>
<dbReference type="GO" id="GO:0003677">
    <property type="term" value="F:DNA binding"/>
    <property type="evidence" value="ECO:0007669"/>
    <property type="project" value="UniProtKB-KW"/>
</dbReference>
<organism evidence="5 6">
    <name type="scientific">Bacteroides caccae</name>
    <dbReference type="NCBI Taxonomy" id="47678"/>
    <lineage>
        <taxon>Bacteria</taxon>
        <taxon>Pseudomonadati</taxon>
        <taxon>Bacteroidota</taxon>
        <taxon>Bacteroidia</taxon>
        <taxon>Bacteroidales</taxon>
        <taxon>Bacteroidaceae</taxon>
        <taxon>Bacteroides</taxon>
    </lineage>
</organism>
<keyword evidence="2" id="KW-0238">DNA-binding</keyword>
<dbReference type="InterPro" id="IPR002577">
    <property type="entry name" value="HTH_HxlR"/>
</dbReference>
<dbReference type="SUPFAM" id="SSF46785">
    <property type="entry name" value="Winged helix' DNA-binding domain"/>
    <property type="match status" value="1"/>
</dbReference>